<feature type="transmembrane region" description="Helical" evidence="5">
    <location>
        <begin position="48"/>
        <end position="67"/>
    </location>
</feature>
<comment type="caution">
    <text evidence="7">The sequence shown here is derived from an EMBL/GenBank/DDBJ whole genome shotgun (WGS) entry which is preliminary data.</text>
</comment>
<name>A0A832LMH3_9BACT</name>
<dbReference type="GO" id="GO:0016020">
    <property type="term" value="C:membrane"/>
    <property type="evidence" value="ECO:0007669"/>
    <property type="project" value="UniProtKB-SubCell"/>
</dbReference>
<dbReference type="Pfam" id="PF05154">
    <property type="entry name" value="TM2"/>
    <property type="match status" value="1"/>
</dbReference>
<dbReference type="AlphaFoldDB" id="A0A832LMH3"/>
<evidence type="ECO:0000256" key="3">
    <source>
        <dbReference type="ARBA" id="ARBA00022989"/>
    </source>
</evidence>
<feature type="domain" description="TM2" evidence="6">
    <location>
        <begin position="49"/>
        <end position="92"/>
    </location>
</feature>
<protein>
    <submittedName>
        <fullName evidence="7">TM2 domain-containing protein</fullName>
    </submittedName>
</protein>
<sequence length="117" mass="13122">MPNVFQLMPNLEPEEMAYIQELIKDFSDQQAQQFAMTYMSRRKDPTNILIFALIGFVGIAGIHRFVLGQTGMGVLYLLTGGLCLIGTIVDLVNHKKLALESNIKTAQQVSMLIKQYS</sequence>
<keyword evidence="4 5" id="KW-0472">Membrane</keyword>
<gene>
    <name evidence="7" type="ORF">ENS56_12795</name>
</gene>
<organism evidence="7">
    <name type="scientific">Ignavibacterium album</name>
    <dbReference type="NCBI Taxonomy" id="591197"/>
    <lineage>
        <taxon>Bacteria</taxon>
        <taxon>Pseudomonadati</taxon>
        <taxon>Ignavibacteriota</taxon>
        <taxon>Ignavibacteria</taxon>
        <taxon>Ignavibacteriales</taxon>
        <taxon>Ignavibacteriaceae</taxon>
        <taxon>Ignavibacterium</taxon>
    </lineage>
</organism>
<evidence type="ECO:0000256" key="2">
    <source>
        <dbReference type="ARBA" id="ARBA00022692"/>
    </source>
</evidence>
<dbReference type="EMBL" id="DSVI01000020">
    <property type="protein sequence ID" value="HGT48907.1"/>
    <property type="molecule type" value="Genomic_DNA"/>
</dbReference>
<evidence type="ECO:0000313" key="7">
    <source>
        <dbReference type="EMBL" id="HGT48907.1"/>
    </source>
</evidence>
<evidence type="ECO:0000256" key="5">
    <source>
        <dbReference type="SAM" id="Phobius"/>
    </source>
</evidence>
<evidence type="ECO:0000259" key="6">
    <source>
        <dbReference type="Pfam" id="PF05154"/>
    </source>
</evidence>
<proteinExistence type="predicted"/>
<keyword evidence="3 5" id="KW-1133">Transmembrane helix</keyword>
<feature type="transmembrane region" description="Helical" evidence="5">
    <location>
        <begin position="73"/>
        <end position="92"/>
    </location>
</feature>
<dbReference type="InterPro" id="IPR007829">
    <property type="entry name" value="TM2"/>
</dbReference>
<comment type="subcellular location">
    <subcellularLocation>
        <location evidence="1">Membrane</location>
        <topology evidence="1">Multi-pass membrane protein</topology>
    </subcellularLocation>
</comment>
<reference evidence="7" key="1">
    <citation type="journal article" date="2020" name="mSystems">
        <title>Genome- and Community-Level Interaction Insights into Carbon Utilization and Element Cycling Functions of Hydrothermarchaeota in Hydrothermal Sediment.</title>
        <authorList>
            <person name="Zhou Z."/>
            <person name="Liu Y."/>
            <person name="Xu W."/>
            <person name="Pan J."/>
            <person name="Luo Z.H."/>
            <person name="Li M."/>
        </authorList>
    </citation>
    <scope>NUCLEOTIDE SEQUENCE [LARGE SCALE GENOMIC DNA]</scope>
    <source>
        <strain evidence="7">SpSt-500</strain>
    </source>
</reference>
<evidence type="ECO:0000256" key="1">
    <source>
        <dbReference type="ARBA" id="ARBA00004141"/>
    </source>
</evidence>
<accession>A0A832LMH3</accession>
<evidence type="ECO:0000256" key="4">
    <source>
        <dbReference type="ARBA" id="ARBA00023136"/>
    </source>
</evidence>
<keyword evidence="2 5" id="KW-0812">Transmembrane</keyword>